<dbReference type="GO" id="GO:0005789">
    <property type="term" value="C:endoplasmic reticulum membrane"/>
    <property type="evidence" value="ECO:0007669"/>
    <property type="project" value="TreeGrafter"/>
</dbReference>
<dbReference type="PANTHER" id="PTHR46187:SF1">
    <property type="entry name" value="ALKALINE PHYTOCERAMIDASE"/>
    <property type="match status" value="1"/>
</dbReference>
<accession>A0A0U1LS57</accession>
<reference evidence="10 11" key="1">
    <citation type="submission" date="2015-04" db="EMBL/GenBank/DDBJ databases">
        <authorList>
            <person name="Syromyatnikov M.Y."/>
            <person name="Popov V.N."/>
        </authorList>
    </citation>
    <scope>NUCLEOTIDE SEQUENCE [LARGE SCALE GENOMIC DNA]</scope>
    <source>
        <strain evidence="10">WF-38-12</strain>
    </source>
</reference>
<comment type="cofactor">
    <cofactor evidence="8">
        <name>Zn(2+)</name>
        <dbReference type="ChEBI" id="CHEBI:29105"/>
    </cofactor>
</comment>
<dbReference type="GO" id="GO:0046872">
    <property type="term" value="F:metal ion binding"/>
    <property type="evidence" value="ECO:0007669"/>
    <property type="project" value="UniProtKB-KW"/>
</dbReference>
<feature type="binding site" evidence="8">
    <location>
        <position position="83"/>
    </location>
    <ligand>
        <name>Zn(2+)</name>
        <dbReference type="ChEBI" id="CHEBI:29105"/>
        <note>catalytic</note>
    </ligand>
</feature>
<protein>
    <submittedName>
        <fullName evidence="10">Alkaline ceramidase YDC1</fullName>
    </submittedName>
</protein>
<name>A0A0U1LS57_TALIS</name>
<keyword evidence="5 9" id="KW-1133">Transmembrane helix</keyword>
<evidence type="ECO:0000256" key="3">
    <source>
        <dbReference type="ARBA" id="ARBA00022692"/>
    </source>
</evidence>
<evidence type="ECO:0000256" key="8">
    <source>
        <dbReference type="PIRSR" id="PIRSR608901-2"/>
    </source>
</evidence>
<keyword evidence="6 9" id="KW-0472">Membrane</keyword>
<evidence type="ECO:0000256" key="1">
    <source>
        <dbReference type="ARBA" id="ARBA00004141"/>
    </source>
</evidence>
<evidence type="ECO:0000256" key="7">
    <source>
        <dbReference type="PIRSR" id="PIRSR608901-1"/>
    </source>
</evidence>
<feature type="binding site" evidence="7">
    <location>
        <position position="30"/>
    </location>
    <ligand>
        <name>Ca(2+)</name>
        <dbReference type="ChEBI" id="CHEBI:29108"/>
    </ligand>
</feature>
<comment type="similarity">
    <text evidence="2">Belongs to the alkaline ceramidase family.</text>
</comment>
<evidence type="ECO:0000256" key="9">
    <source>
        <dbReference type="SAM" id="Phobius"/>
    </source>
</evidence>
<keyword evidence="7" id="KW-0106">Calcium</keyword>
<evidence type="ECO:0000256" key="2">
    <source>
        <dbReference type="ARBA" id="ARBA00009780"/>
    </source>
</evidence>
<feature type="binding site" evidence="7">
    <location>
        <position position="41"/>
    </location>
    <ligand>
        <name>Ca(2+)</name>
        <dbReference type="ChEBI" id="CHEBI:29108"/>
    </ligand>
</feature>
<keyword evidence="8" id="KW-0862">Zinc</keyword>
<evidence type="ECO:0000256" key="4">
    <source>
        <dbReference type="ARBA" id="ARBA00022801"/>
    </source>
</evidence>
<dbReference type="Pfam" id="PF05875">
    <property type="entry name" value="Ceramidase"/>
    <property type="match status" value="1"/>
</dbReference>
<sequence>MSHSVRHFAGDLYANAGIWSPPSSAANFCEEDYVVTIYIAEFINSLSNLAYIYYAIQHYSKSRSVDIMSASIFLVGICSFIFHATLRQTMQFGDDLSMLFLAGSLIQRLYCAGQQEASTRRLITTAVYGAVFLMSAYYVQSGNIVVHTSMFAVLLTFVWPRTIYLINRRQAQSPQQKAQEKVRLYWKFRKAVFALAIGFLVWNIDLEACQFLRNLRNAIGLPWAWALELHGWWHFLTALGAAIYMDLIRELCP</sequence>
<feature type="transmembrane region" description="Helical" evidence="9">
    <location>
        <begin position="231"/>
        <end position="248"/>
    </location>
</feature>
<feature type="transmembrane region" description="Helical" evidence="9">
    <location>
        <begin position="67"/>
        <end position="86"/>
    </location>
</feature>
<evidence type="ECO:0000313" key="10">
    <source>
        <dbReference type="EMBL" id="CRG85299.1"/>
    </source>
</evidence>
<evidence type="ECO:0000256" key="5">
    <source>
        <dbReference type="ARBA" id="ARBA00022989"/>
    </source>
</evidence>
<keyword evidence="3 9" id="KW-0812">Transmembrane</keyword>
<dbReference type="GO" id="GO:0046513">
    <property type="term" value="P:ceramide biosynthetic process"/>
    <property type="evidence" value="ECO:0007669"/>
    <property type="project" value="TreeGrafter"/>
</dbReference>
<dbReference type="InterPro" id="IPR008901">
    <property type="entry name" value="ACER"/>
</dbReference>
<dbReference type="Proteomes" id="UP000054383">
    <property type="component" value="Unassembled WGS sequence"/>
</dbReference>
<gene>
    <name evidence="10" type="ORF">PISL3812_02398</name>
</gene>
<feature type="binding site" evidence="8">
    <location>
        <position position="234"/>
    </location>
    <ligand>
        <name>Zn(2+)</name>
        <dbReference type="ChEBI" id="CHEBI:29105"/>
        <note>catalytic</note>
    </ligand>
</feature>
<dbReference type="STRING" id="28573.A0A0U1LS57"/>
<comment type="subcellular location">
    <subcellularLocation>
        <location evidence="1">Membrane</location>
        <topology evidence="1">Multi-pass membrane protein</topology>
    </subcellularLocation>
</comment>
<feature type="transmembrane region" description="Helical" evidence="9">
    <location>
        <begin position="33"/>
        <end position="55"/>
    </location>
</feature>
<evidence type="ECO:0000256" key="6">
    <source>
        <dbReference type="ARBA" id="ARBA00023136"/>
    </source>
</evidence>
<feature type="binding site" evidence="8">
    <location>
        <position position="230"/>
    </location>
    <ligand>
        <name>Zn(2+)</name>
        <dbReference type="ChEBI" id="CHEBI:29105"/>
        <note>catalytic</note>
    </ligand>
</feature>
<organism evidence="10 11">
    <name type="scientific">Talaromyces islandicus</name>
    <name type="common">Penicillium islandicum</name>
    <dbReference type="NCBI Taxonomy" id="28573"/>
    <lineage>
        <taxon>Eukaryota</taxon>
        <taxon>Fungi</taxon>
        <taxon>Dikarya</taxon>
        <taxon>Ascomycota</taxon>
        <taxon>Pezizomycotina</taxon>
        <taxon>Eurotiomycetes</taxon>
        <taxon>Eurotiomycetidae</taxon>
        <taxon>Eurotiales</taxon>
        <taxon>Trichocomaceae</taxon>
        <taxon>Talaromyces</taxon>
        <taxon>Talaromyces sect. Islandici</taxon>
    </lineage>
</organism>
<dbReference type="GO" id="GO:0046514">
    <property type="term" value="P:ceramide catabolic process"/>
    <property type="evidence" value="ECO:0007669"/>
    <property type="project" value="TreeGrafter"/>
</dbReference>
<keyword evidence="7" id="KW-0479">Metal-binding</keyword>
<dbReference type="EMBL" id="CVMT01000002">
    <property type="protein sequence ID" value="CRG85299.1"/>
    <property type="molecule type" value="Genomic_DNA"/>
</dbReference>
<keyword evidence="4" id="KW-0378">Hydrolase</keyword>
<dbReference type="PANTHER" id="PTHR46187">
    <property type="entry name" value="ALKALINE CERAMIDASE 3"/>
    <property type="match status" value="1"/>
</dbReference>
<feature type="transmembrane region" description="Helical" evidence="9">
    <location>
        <begin position="145"/>
        <end position="167"/>
    </location>
</feature>
<keyword evidence="11" id="KW-1185">Reference proteome</keyword>
<evidence type="ECO:0000313" key="11">
    <source>
        <dbReference type="Proteomes" id="UP000054383"/>
    </source>
</evidence>
<feature type="transmembrane region" description="Helical" evidence="9">
    <location>
        <begin position="188"/>
        <end position="204"/>
    </location>
</feature>
<dbReference type="GO" id="GO:0016811">
    <property type="term" value="F:hydrolase activity, acting on carbon-nitrogen (but not peptide) bonds, in linear amides"/>
    <property type="evidence" value="ECO:0007669"/>
    <property type="project" value="InterPro"/>
</dbReference>
<dbReference type="OMA" id="PWAWLLE"/>
<dbReference type="OrthoDB" id="187171at2759"/>
<proteinExistence type="inferred from homology"/>
<dbReference type="AlphaFoldDB" id="A0A0U1LS57"/>